<dbReference type="InterPro" id="IPR002545">
    <property type="entry name" value="CheW-lke_dom"/>
</dbReference>
<keyword evidence="14" id="KW-1185">Reference proteome</keyword>
<dbReference type="InterPro" id="IPR051315">
    <property type="entry name" value="Bact_Chemotaxis_CheA"/>
</dbReference>
<dbReference type="SMART" id="SM00448">
    <property type="entry name" value="REC"/>
    <property type="match status" value="1"/>
</dbReference>
<dbReference type="EC" id="2.7.13.3" evidence="2"/>
<dbReference type="SUPFAM" id="SSF50341">
    <property type="entry name" value="CheW-like"/>
    <property type="match status" value="1"/>
</dbReference>
<dbReference type="PROSITE" id="PS50109">
    <property type="entry name" value="HIS_KIN"/>
    <property type="match status" value="1"/>
</dbReference>
<evidence type="ECO:0000259" key="12">
    <source>
        <dbReference type="PROSITE" id="PS50894"/>
    </source>
</evidence>
<evidence type="ECO:0000256" key="7">
    <source>
        <dbReference type="ARBA" id="ARBA00035100"/>
    </source>
</evidence>
<feature type="domain" description="Histidine kinase" evidence="10">
    <location>
        <begin position="229"/>
        <end position="420"/>
    </location>
</feature>
<proteinExistence type="predicted"/>
<dbReference type="Pfam" id="PF01584">
    <property type="entry name" value="CheW"/>
    <property type="match status" value="1"/>
</dbReference>
<organism evidence="13 14">
    <name type="scientific">Sandaracinus amylolyticus</name>
    <dbReference type="NCBI Taxonomy" id="927083"/>
    <lineage>
        <taxon>Bacteria</taxon>
        <taxon>Pseudomonadati</taxon>
        <taxon>Myxococcota</taxon>
        <taxon>Polyangia</taxon>
        <taxon>Polyangiales</taxon>
        <taxon>Sandaracinaceae</taxon>
        <taxon>Sandaracinus</taxon>
    </lineage>
</organism>
<dbReference type="InterPro" id="IPR004358">
    <property type="entry name" value="Sig_transdc_His_kin-like_C"/>
</dbReference>
<dbReference type="PRINTS" id="PR00344">
    <property type="entry name" value="BCTRLSENSOR"/>
</dbReference>
<feature type="domain" description="Response regulatory" evidence="11">
    <location>
        <begin position="575"/>
        <end position="691"/>
    </location>
</feature>
<keyword evidence="4" id="KW-0808">Transferase</keyword>
<evidence type="ECO:0000259" key="10">
    <source>
        <dbReference type="PROSITE" id="PS50109"/>
    </source>
</evidence>
<evidence type="ECO:0000256" key="6">
    <source>
        <dbReference type="ARBA" id="ARBA00022777"/>
    </source>
</evidence>
<dbReference type="AlphaFoldDB" id="A0A0F6YI66"/>
<evidence type="ECO:0000256" key="1">
    <source>
        <dbReference type="ARBA" id="ARBA00000085"/>
    </source>
</evidence>
<reference evidence="13 14" key="1">
    <citation type="submission" date="2015-03" db="EMBL/GenBank/DDBJ databases">
        <title>Genome assembly of Sandaracinus amylolyticus DSM 53668.</title>
        <authorList>
            <person name="Sharma G."/>
            <person name="Subramanian S."/>
        </authorList>
    </citation>
    <scope>NUCLEOTIDE SEQUENCE [LARGE SCALE GENOMIC DNA]</scope>
    <source>
        <strain evidence="13 14">DSM 53668</strain>
    </source>
</reference>
<dbReference type="KEGG" id="samy:DB32_001902"/>
<dbReference type="InterPro" id="IPR036890">
    <property type="entry name" value="HATPase_C_sf"/>
</dbReference>
<gene>
    <name evidence="13" type="ORF">DB32_001902</name>
</gene>
<dbReference type="GO" id="GO:0006935">
    <property type="term" value="P:chemotaxis"/>
    <property type="evidence" value="ECO:0007669"/>
    <property type="project" value="InterPro"/>
</dbReference>
<dbReference type="InterPro" id="IPR036641">
    <property type="entry name" value="HPT_dom_sf"/>
</dbReference>
<dbReference type="SUPFAM" id="SSF55874">
    <property type="entry name" value="ATPase domain of HSP90 chaperone/DNA topoisomerase II/histidine kinase"/>
    <property type="match status" value="1"/>
</dbReference>
<dbReference type="Gene3D" id="3.40.50.2300">
    <property type="match status" value="1"/>
</dbReference>
<feature type="modified residue" description="4-aspartylphosphate" evidence="9">
    <location>
        <position position="624"/>
    </location>
</feature>
<comment type="catalytic activity">
    <reaction evidence="1">
        <text>ATP + protein L-histidine = ADP + protein N-phospho-L-histidine.</text>
        <dbReference type="EC" id="2.7.13.3"/>
    </reaction>
</comment>
<dbReference type="Proteomes" id="UP000034883">
    <property type="component" value="Chromosome"/>
</dbReference>
<name>A0A0F6YI66_9BACT</name>
<dbReference type="InterPro" id="IPR011006">
    <property type="entry name" value="CheY-like_superfamily"/>
</dbReference>
<dbReference type="PANTHER" id="PTHR43395:SF10">
    <property type="entry name" value="CHEMOTAXIS PROTEIN CHEA"/>
    <property type="match status" value="1"/>
</dbReference>
<evidence type="ECO:0000313" key="14">
    <source>
        <dbReference type="Proteomes" id="UP000034883"/>
    </source>
</evidence>
<dbReference type="Pfam" id="PF02518">
    <property type="entry name" value="HATPase_c"/>
    <property type="match status" value="1"/>
</dbReference>
<dbReference type="PANTHER" id="PTHR43395">
    <property type="entry name" value="SENSOR HISTIDINE KINASE CHEA"/>
    <property type="match status" value="1"/>
</dbReference>
<dbReference type="SUPFAM" id="SSF52172">
    <property type="entry name" value="CheY-like"/>
    <property type="match status" value="1"/>
</dbReference>
<dbReference type="InterPro" id="IPR036061">
    <property type="entry name" value="CheW-like_dom_sf"/>
</dbReference>
<evidence type="ECO:0000256" key="8">
    <source>
        <dbReference type="PROSITE-ProRule" id="PRU00110"/>
    </source>
</evidence>
<evidence type="ECO:0000256" key="5">
    <source>
        <dbReference type="ARBA" id="ARBA00022741"/>
    </source>
</evidence>
<keyword evidence="6 13" id="KW-0418">Kinase</keyword>
<evidence type="ECO:0000256" key="3">
    <source>
        <dbReference type="ARBA" id="ARBA00022553"/>
    </source>
</evidence>
<evidence type="ECO:0000259" key="11">
    <source>
        <dbReference type="PROSITE" id="PS50110"/>
    </source>
</evidence>
<sequence>MQDRDLVRAFWDAASDRISEATDLWIALEQGDAGASRSLKRLLHTMKGEAHMLGLADCGHLLQSMEGVVERASKAMSEGAGDAILTALDAISAMAASEGALEIDLDEIFARLAAASAAAATSTETHADATHTEVEARAEHVEHARPSLDPARLAPLVHEARRLHREHSLLHPALREVRRMLRALLSEIDPQLPPEALAERIVKTLGYGAEIERRMGDLAAQWSTHEFALEMALEQLEDTVRSAAMVSVAALKSQVHRAARSTAHALGKRVELLVSGDAYVDASVERSLGPALLHLVRNAVDHGIESELARTAAGKSPVGRIEITIHQTDSSVQVIVEDDGGGVDLERMRTRLRHEGDDSELLQRIFEQGVTTRDEVTDISGRGVGLDVVAREVAAVGGSVRVESERGRGTRFEIVLPTMLRADIVVPIECRGTRLAIPVREVLAVERMGEPVRASDGWRLARGPANAADLVPLFDLGALFGAAEPPRAGDVAVITHHRTGVFALRVDGYDNPRPMAFERIDELAVRSDVVRGVAPAPDGGVYFLLDADATHATLRGRVATSAARPSTSPRRAVPHVLVVEDAPVARELLLGILRSFGLKVSDASDGKQGLLLARTERPDLILTDVEMPFLGGLEMIAELRGDPALREVPVIVLTTRSEPAVRDRARALGVRGFLSKQRFVETELRQVIDECLAR</sequence>
<dbReference type="InterPro" id="IPR001789">
    <property type="entry name" value="Sig_transdc_resp-reg_receiver"/>
</dbReference>
<feature type="modified residue" description="Phosphohistidine" evidence="8">
    <location>
        <position position="44"/>
    </location>
</feature>
<dbReference type="GO" id="GO:0000155">
    <property type="term" value="F:phosphorelay sensor kinase activity"/>
    <property type="evidence" value="ECO:0007669"/>
    <property type="project" value="UniProtKB-ARBA"/>
</dbReference>
<dbReference type="SUPFAM" id="SSF47226">
    <property type="entry name" value="Histidine-containing phosphotransfer domain, HPT domain"/>
    <property type="match status" value="1"/>
</dbReference>
<evidence type="ECO:0000256" key="4">
    <source>
        <dbReference type="ARBA" id="ARBA00022679"/>
    </source>
</evidence>
<comment type="function">
    <text evidence="7">Involved in the transmission of sensory signals from the chemoreceptors to the flagellar motors. CheA is autophosphorylated; it can transfer its phosphate group to either CheB or CheY.</text>
</comment>
<dbReference type="STRING" id="927083.DB32_001902"/>
<accession>A0A0F6YI66</accession>
<keyword evidence="3 9" id="KW-0597">Phosphoprotein</keyword>
<dbReference type="PROSITE" id="PS50110">
    <property type="entry name" value="RESPONSE_REGULATORY"/>
    <property type="match status" value="1"/>
</dbReference>
<dbReference type="Gene3D" id="1.20.120.160">
    <property type="entry name" value="HPT domain"/>
    <property type="match status" value="1"/>
</dbReference>
<dbReference type="FunFam" id="3.30.565.10:FF:000016">
    <property type="entry name" value="Chemotaxis protein CheA, putative"/>
    <property type="match status" value="1"/>
</dbReference>
<dbReference type="InterPro" id="IPR005467">
    <property type="entry name" value="His_kinase_dom"/>
</dbReference>
<dbReference type="Gene3D" id="3.30.565.10">
    <property type="entry name" value="Histidine kinase-like ATPase, C-terminal domain"/>
    <property type="match status" value="1"/>
</dbReference>
<dbReference type="PROSITE" id="PS50894">
    <property type="entry name" value="HPT"/>
    <property type="match status" value="1"/>
</dbReference>
<dbReference type="CDD" id="cd00088">
    <property type="entry name" value="HPT"/>
    <property type="match status" value="1"/>
</dbReference>
<dbReference type="EMBL" id="CP011125">
    <property type="protein sequence ID" value="AKF04753.1"/>
    <property type="molecule type" value="Genomic_DNA"/>
</dbReference>
<keyword evidence="5" id="KW-0547">Nucleotide-binding</keyword>
<dbReference type="SMART" id="SM00387">
    <property type="entry name" value="HATPase_c"/>
    <property type="match status" value="1"/>
</dbReference>
<dbReference type="InterPro" id="IPR008207">
    <property type="entry name" value="Sig_transdc_His_kin_Hpt_dom"/>
</dbReference>
<protein>
    <recommendedName>
        <fullName evidence="2">histidine kinase</fullName>
        <ecNumber evidence="2">2.7.13.3</ecNumber>
    </recommendedName>
</protein>
<evidence type="ECO:0000256" key="2">
    <source>
        <dbReference type="ARBA" id="ARBA00012438"/>
    </source>
</evidence>
<dbReference type="Pfam" id="PF01627">
    <property type="entry name" value="Hpt"/>
    <property type="match status" value="1"/>
</dbReference>
<feature type="domain" description="HPt" evidence="12">
    <location>
        <begin position="1"/>
        <end position="101"/>
    </location>
</feature>
<evidence type="ECO:0000313" key="13">
    <source>
        <dbReference type="EMBL" id="AKF04753.1"/>
    </source>
</evidence>
<evidence type="ECO:0000256" key="9">
    <source>
        <dbReference type="PROSITE-ProRule" id="PRU00169"/>
    </source>
</evidence>
<dbReference type="Pfam" id="PF00072">
    <property type="entry name" value="Response_reg"/>
    <property type="match status" value="1"/>
</dbReference>
<dbReference type="InterPro" id="IPR003594">
    <property type="entry name" value="HATPase_dom"/>
</dbReference>